<protein>
    <recommendedName>
        <fullName evidence="5">MCE family protein</fullName>
    </recommendedName>
</protein>
<dbReference type="InterPro" id="IPR024516">
    <property type="entry name" value="Mce_C"/>
</dbReference>
<dbReference type="Proteomes" id="UP001501495">
    <property type="component" value="Unassembled WGS sequence"/>
</dbReference>
<evidence type="ECO:0008006" key="5">
    <source>
        <dbReference type="Google" id="ProtNLM"/>
    </source>
</evidence>
<feature type="domain" description="Mammalian cell entry C-terminal" evidence="2">
    <location>
        <begin position="119"/>
        <end position="296"/>
    </location>
</feature>
<organism evidence="3 4">
    <name type="scientific">Nocardioides fonticola</name>
    <dbReference type="NCBI Taxonomy" id="450363"/>
    <lineage>
        <taxon>Bacteria</taxon>
        <taxon>Bacillati</taxon>
        <taxon>Actinomycetota</taxon>
        <taxon>Actinomycetes</taxon>
        <taxon>Propionibacteriales</taxon>
        <taxon>Nocardioidaceae</taxon>
        <taxon>Nocardioides</taxon>
    </lineage>
</organism>
<proteinExistence type="predicted"/>
<dbReference type="RefSeq" id="WP_344735259.1">
    <property type="nucleotide sequence ID" value="NZ_BAAAZH010000032.1"/>
</dbReference>
<reference evidence="4" key="1">
    <citation type="journal article" date="2019" name="Int. J. Syst. Evol. Microbiol.">
        <title>The Global Catalogue of Microorganisms (GCM) 10K type strain sequencing project: providing services to taxonomists for standard genome sequencing and annotation.</title>
        <authorList>
            <consortium name="The Broad Institute Genomics Platform"/>
            <consortium name="The Broad Institute Genome Sequencing Center for Infectious Disease"/>
            <person name="Wu L."/>
            <person name="Ma J."/>
        </authorList>
    </citation>
    <scope>NUCLEOTIDE SEQUENCE [LARGE SCALE GENOMIC DNA]</scope>
    <source>
        <strain evidence="4">JCM 16703</strain>
    </source>
</reference>
<evidence type="ECO:0000313" key="3">
    <source>
        <dbReference type="EMBL" id="GAA4128377.1"/>
    </source>
</evidence>
<comment type="caution">
    <text evidence="3">The sequence shown here is derived from an EMBL/GenBank/DDBJ whole genome shotgun (WGS) entry which is preliminary data.</text>
</comment>
<accession>A0ABP7Y065</accession>
<dbReference type="PROSITE" id="PS51257">
    <property type="entry name" value="PROKAR_LIPOPROTEIN"/>
    <property type="match status" value="1"/>
</dbReference>
<keyword evidence="4" id="KW-1185">Reference proteome</keyword>
<dbReference type="NCBIfam" id="TIGR00996">
    <property type="entry name" value="Mtu_fam_mce"/>
    <property type="match status" value="1"/>
</dbReference>
<dbReference type="PANTHER" id="PTHR33371:SF4">
    <property type="entry name" value="INTERMEMBRANE PHOSPHOLIPID TRANSPORT SYSTEM BINDING PROTEIN MLAD"/>
    <property type="match status" value="1"/>
</dbReference>
<dbReference type="InterPro" id="IPR005693">
    <property type="entry name" value="Mce"/>
</dbReference>
<dbReference type="PANTHER" id="PTHR33371">
    <property type="entry name" value="INTERMEMBRANE PHOSPHOLIPID TRANSPORT SYSTEM BINDING PROTEIN MLAD-RELATED"/>
    <property type="match status" value="1"/>
</dbReference>
<dbReference type="Pfam" id="PF11887">
    <property type="entry name" value="Mce4_CUP1"/>
    <property type="match status" value="1"/>
</dbReference>
<evidence type="ECO:0000313" key="4">
    <source>
        <dbReference type="Proteomes" id="UP001501495"/>
    </source>
</evidence>
<evidence type="ECO:0000259" key="1">
    <source>
        <dbReference type="Pfam" id="PF02470"/>
    </source>
</evidence>
<gene>
    <name evidence="3" type="ORF">GCM10022215_39810</name>
</gene>
<evidence type="ECO:0000259" key="2">
    <source>
        <dbReference type="Pfam" id="PF11887"/>
    </source>
</evidence>
<feature type="domain" description="Mce/MlaD" evidence="1">
    <location>
        <begin position="41"/>
        <end position="113"/>
    </location>
</feature>
<dbReference type="EMBL" id="BAAAZH010000032">
    <property type="protein sequence ID" value="GAA4128377.1"/>
    <property type="molecule type" value="Genomic_DNA"/>
</dbReference>
<dbReference type="Pfam" id="PF02470">
    <property type="entry name" value="MlaD"/>
    <property type="match status" value="1"/>
</dbReference>
<sequence length="374" mass="39378">MSRGPNRRPRPLRLSALVALLCGVLGLTSACIPGVGGSTMHVSADLTSSAGLFVGNDVGILGVPVGRITAITPEGDHVRVDMEIDTDHKIPKDVGAVVVARSVATDRYVELTPVYTSGPTLADGAVIANDRTRTPVEFDEVLAAIEKFATGISGSKRTTRAVQRFIEVGQKAFDGQGSVLNSTIGSLADATNSVSSQRKEIVALISALDDLVATVADNRRTVDRFIGQVSSATGQLADERDNLRTALTSLDRAVTLVARFAVDNRATLTRSMRNATGVIDSVLSRREQLEEILDVMPAGLQNLQRLPSDGRLPVRISPIYLLPLSDELTQLCEAISKPLCDTLGSVGDVLGDILSGVGGLLGGIGGLFGKEDDQ</sequence>
<dbReference type="InterPro" id="IPR003399">
    <property type="entry name" value="Mce/MlaD"/>
</dbReference>
<dbReference type="InterPro" id="IPR052336">
    <property type="entry name" value="MlaD_Phospholipid_Transporter"/>
</dbReference>
<name>A0ABP7Y065_9ACTN</name>